<protein>
    <recommendedName>
        <fullName evidence="7">Gamma-glutamyl phosphate reductase</fullName>
        <shortName evidence="7">GPR</shortName>
        <ecNumber evidence="7">1.2.1.41</ecNumber>
    </recommendedName>
    <alternativeName>
        <fullName evidence="7">Glutamate-5-semialdehyde dehydrogenase</fullName>
    </alternativeName>
    <alternativeName>
        <fullName evidence="7">Glutamyl-gamma-semialdehyde dehydrogenase</fullName>
        <shortName evidence="7">GSA dehydrogenase</shortName>
    </alternativeName>
</protein>
<comment type="caution">
    <text evidence="9">The sequence shown here is derived from an EMBL/GenBank/DDBJ whole genome shotgun (WGS) entry which is preliminary data.</text>
</comment>
<dbReference type="EMBL" id="JBHLYQ010000121">
    <property type="protein sequence ID" value="MFC0082603.1"/>
    <property type="molecule type" value="Genomic_DNA"/>
</dbReference>
<evidence type="ECO:0000313" key="9">
    <source>
        <dbReference type="EMBL" id="MFC0082603.1"/>
    </source>
</evidence>
<evidence type="ECO:0000256" key="1">
    <source>
        <dbReference type="ARBA" id="ARBA00004985"/>
    </source>
</evidence>
<dbReference type="Proteomes" id="UP001589788">
    <property type="component" value="Unassembled WGS sequence"/>
</dbReference>
<evidence type="ECO:0000256" key="5">
    <source>
        <dbReference type="ARBA" id="ARBA00023002"/>
    </source>
</evidence>
<dbReference type="SUPFAM" id="SSF53720">
    <property type="entry name" value="ALDH-like"/>
    <property type="match status" value="1"/>
</dbReference>
<dbReference type="NCBIfam" id="NF001221">
    <property type="entry name" value="PRK00197.1"/>
    <property type="match status" value="1"/>
</dbReference>
<evidence type="ECO:0000256" key="7">
    <source>
        <dbReference type="HAMAP-Rule" id="MF_00412"/>
    </source>
</evidence>
<comment type="function">
    <text evidence="7">Catalyzes the NADPH-dependent reduction of L-glutamate 5-phosphate into L-glutamate 5-semialdehyde and phosphate. The product spontaneously undergoes cyclization to form 1-pyrroline-5-carboxylate.</text>
</comment>
<dbReference type="InterPro" id="IPR016161">
    <property type="entry name" value="Ald_DH/histidinol_DH"/>
</dbReference>
<comment type="subcellular location">
    <subcellularLocation>
        <location evidence="7">Cytoplasm</location>
    </subcellularLocation>
</comment>
<dbReference type="RefSeq" id="WP_377790211.1">
    <property type="nucleotide sequence ID" value="NZ_JBHLYQ010000121.1"/>
</dbReference>
<evidence type="ECO:0000259" key="8">
    <source>
        <dbReference type="Pfam" id="PF00171"/>
    </source>
</evidence>
<keyword evidence="2 7" id="KW-0028">Amino-acid biosynthesis</keyword>
<evidence type="ECO:0000313" key="10">
    <source>
        <dbReference type="Proteomes" id="UP001589788"/>
    </source>
</evidence>
<dbReference type="Pfam" id="PF00171">
    <property type="entry name" value="Aldedh"/>
    <property type="match status" value="2"/>
</dbReference>
<dbReference type="NCBIfam" id="TIGR00407">
    <property type="entry name" value="proA"/>
    <property type="match status" value="1"/>
</dbReference>
<dbReference type="InterPro" id="IPR016162">
    <property type="entry name" value="Ald_DH_N"/>
</dbReference>
<evidence type="ECO:0000256" key="4">
    <source>
        <dbReference type="ARBA" id="ARBA00022857"/>
    </source>
</evidence>
<dbReference type="GO" id="GO:0004350">
    <property type="term" value="F:glutamate-5-semialdehyde dehydrogenase activity"/>
    <property type="evidence" value="ECO:0007669"/>
    <property type="project" value="UniProtKB-EC"/>
</dbReference>
<evidence type="ECO:0000256" key="6">
    <source>
        <dbReference type="ARBA" id="ARBA00049024"/>
    </source>
</evidence>
<feature type="domain" description="Aldehyde dehydrogenase" evidence="8">
    <location>
        <begin position="6"/>
        <end position="301"/>
    </location>
</feature>
<dbReference type="CDD" id="cd07079">
    <property type="entry name" value="ALDH_F18-19_ProA-GPR"/>
    <property type="match status" value="1"/>
</dbReference>
<dbReference type="InterPro" id="IPR015590">
    <property type="entry name" value="Aldehyde_DH_dom"/>
</dbReference>
<comment type="pathway">
    <text evidence="1 7">Amino-acid biosynthesis; L-proline biosynthesis; L-glutamate 5-semialdehyde from L-glutamate: step 2/2.</text>
</comment>
<keyword evidence="3 7" id="KW-0641">Proline biosynthesis</keyword>
<proteinExistence type="inferred from homology"/>
<dbReference type="PROSITE" id="PS01223">
    <property type="entry name" value="PROA"/>
    <property type="match status" value="1"/>
</dbReference>
<comment type="catalytic activity">
    <reaction evidence="6 7">
        <text>L-glutamate 5-semialdehyde + phosphate + NADP(+) = L-glutamyl 5-phosphate + NADPH + H(+)</text>
        <dbReference type="Rhea" id="RHEA:19541"/>
        <dbReference type="ChEBI" id="CHEBI:15378"/>
        <dbReference type="ChEBI" id="CHEBI:43474"/>
        <dbReference type="ChEBI" id="CHEBI:57783"/>
        <dbReference type="ChEBI" id="CHEBI:58066"/>
        <dbReference type="ChEBI" id="CHEBI:58274"/>
        <dbReference type="ChEBI" id="CHEBI:58349"/>
        <dbReference type="EC" id="1.2.1.41"/>
    </reaction>
</comment>
<reference evidence="9 10" key="1">
    <citation type="submission" date="2024-09" db="EMBL/GenBank/DDBJ databases">
        <authorList>
            <person name="Sun Q."/>
            <person name="Mori K."/>
        </authorList>
    </citation>
    <scope>NUCLEOTIDE SEQUENCE [LARGE SCALE GENOMIC DNA]</scope>
    <source>
        <strain evidence="9 10">JCM 15389</strain>
    </source>
</reference>
<dbReference type="InterPro" id="IPR016163">
    <property type="entry name" value="Ald_DH_C"/>
</dbReference>
<dbReference type="PIRSF" id="PIRSF000151">
    <property type="entry name" value="GPR"/>
    <property type="match status" value="1"/>
</dbReference>
<keyword evidence="4 7" id="KW-0521">NADP</keyword>
<dbReference type="HAMAP" id="MF_00412">
    <property type="entry name" value="ProA"/>
    <property type="match status" value="1"/>
</dbReference>
<dbReference type="InterPro" id="IPR012134">
    <property type="entry name" value="Glu-5-SA_DH"/>
</dbReference>
<gene>
    <name evidence="7" type="primary">proA</name>
    <name evidence="9" type="ORF">ACFFRE_10715</name>
</gene>
<dbReference type="InterPro" id="IPR000965">
    <property type="entry name" value="GPR_dom"/>
</dbReference>
<name>A0ABV6C5M7_9ACTN</name>
<dbReference type="PANTHER" id="PTHR11063">
    <property type="entry name" value="GLUTAMATE SEMIALDEHYDE DEHYDROGENASE"/>
    <property type="match status" value="1"/>
</dbReference>
<dbReference type="PANTHER" id="PTHR11063:SF8">
    <property type="entry name" value="DELTA-1-PYRROLINE-5-CARBOXYLATE SYNTHASE"/>
    <property type="match status" value="1"/>
</dbReference>
<dbReference type="EC" id="1.2.1.41" evidence="7"/>
<dbReference type="InterPro" id="IPR020593">
    <property type="entry name" value="G-glutamylP_reductase_CS"/>
</dbReference>
<evidence type="ECO:0000256" key="2">
    <source>
        <dbReference type="ARBA" id="ARBA00022605"/>
    </source>
</evidence>
<evidence type="ECO:0000256" key="3">
    <source>
        <dbReference type="ARBA" id="ARBA00022650"/>
    </source>
</evidence>
<sequence length="426" mass="44550">MRARRVGAEYPGAMAEDLDELGERAVTAARALARARRAAKDAFLTGAAALLEERREEVLAANAQDVAAAETAGADATALDRLRLTPARVAQMAEGLRAVAAQADPVGEVVAGWVLPNGLRVSQVRVPLGVVGVVYENRPNVTADAAALAVKAGNAVVLRGSSAAARSNGQIVELLRLAAAKAGLPEDAVLAVPPGDHETVRAFLQLPVLDCLVPRGGRQLLAAVRQYATVPTIIDGEGNCHVYVDRAADLAMAEAIVVNAKTQRPSVCNAAETLLVHAEVAETFLPRVAAALQGVELVGDERVRRILPGVGPASEEDFAQEFLGPKLAVGVVDDLEQAMAHIARYSTGHSEAIVTEDLRAAERFLAEVDAAAVLVNASTRFVDGGELGLGAEIGISTQKLHVRGPMGLRALTSVKYQIRGEGQVRS</sequence>
<feature type="domain" description="Aldehyde dehydrogenase" evidence="8">
    <location>
        <begin position="318"/>
        <end position="381"/>
    </location>
</feature>
<keyword evidence="10" id="KW-1185">Reference proteome</keyword>
<keyword evidence="5 7" id="KW-0560">Oxidoreductase</keyword>
<comment type="similarity">
    <text evidence="7">Belongs to the gamma-glutamyl phosphate reductase family.</text>
</comment>
<keyword evidence="7" id="KW-0963">Cytoplasm</keyword>
<dbReference type="Gene3D" id="3.40.605.10">
    <property type="entry name" value="Aldehyde Dehydrogenase, Chain A, domain 1"/>
    <property type="match status" value="1"/>
</dbReference>
<accession>A0ABV6C5M7</accession>
<dbReference type="Gene3D" id="3.40.309.10">
    <property type="entry name" value="Aldehyde Dehydrogenase, Chain A, domain 2"/>
    <property type="match status" value="1"/>
</dbReference>
<organism evidence="9 10">
    <name type="scientific">Aciditerrimonas ferrireducens</name>
    <dbReference type="NCBI Taxonomy" id="667306"/>
    <lineage>
        <taxon>Bacteria</taxon>
        <taxon>Bacillati</taxon>
        <taxon>Actinomycetota</taxon>
        <taxon>Acidimicrobiia</taxon>
        <taxon>Acidimicrobiales</taxon>
        <taxon>Acidimicrobiaceae</taxon>
        <taxon>Aciditerrimonas</taxon>
    </lineage>
</organism>